<organism evidence="2 3">
    <name type="scientific">Ascobolus immersus RN42</name>
    <dbReference type="NCBI Taxonomy" id="1160509"/>
    <lineage>
        <taxon>Eukaryota</taxon>
        <taxon>Fungi</taxon>
        <taxon>Dikarya</taxon>
        <taxon>Ascomycota</taxon>
        <taxon>Pezizomycotina</taxon>
        <taxon>Pezizomycetes</taxon>
        <taxon>Pezizales</taxon>
        <taxon>Ascobolaceae</taxon>
        <taxon>Ascobolus</taxon>
    </lineage>
</organism>
<keyword evidence="3" id="KW-1185">Reference proteome</keyword>
<protein>
    <submittedName>
        <fullName evidence="2">Uncharacterized protein</fullName>
    </submittedName>
</protein>
<dbReference type="EMBL" id="ML119766">
    <property type="protein sequence ID" value="RPA75310.1"/>
    <property type="molecule type" value="Genomic_DNA"/>
</dbReference>
<evidence type="ECO:0000313" key="3">
    <source>
        <dbReference type="Proteomes" id="UP000275078"/>
    </source>
</evidence>
<dbReference type="Proteomes" id="UP000275078">
    <property type="component" value="Unassembled WGS sequence"/>
</dbReference>
<dbReference type="AlphaFoldDB" id="A0A3N4HU26"/>
<proteinExistence type="predicted"/>
<sequence length="169" mass="19418">MLPRSHTLDKFRAWAPRDVAESSHLHQLAIDETQPSCCREHPHQPHATNHKSKSINSRPRPPRTSRRDSLQFHQLPTPSNCRERHTYARYPIHDRNQHLRAPPSSRDAFLVSAYIPIRLPFHLAAQPSWTFCTSISKLTVTWKLEIAPSGNISFQLPLQFGPPQSNLSK</sequence>
<name>A0A3N4HU26_ASCIM</name>
<gene>
    <name evidence="2" type="ORF">BJ508DRAFT_418182</name>
</gene>
<feature type="region of interest" description="Disordered" evidence="1">
    <location>
        <begin position="36"/>
        <end position="78"/>
    </location>
</feature>
<reference evidence="2 3" key="1">
    <citation type="journal article" date="2018" name="Nat. Ecol. Evol.">
        <title>Pezizomycetes genomes reveal the molecular basis of ectomycorrhizal truffle lifestyle.</title>
        <authorList>
            <person name="Murat C."/>
            <person name="Payen T."/>
            <person name="Noel B."/>
            <person name="Kuo A."/>
            <person name="Morin E."/>
            <person name="Chen J."/>
            <person name="Kohler A."/>
            <person name="Krizsan K."/>
            <person name="Balestrini R."/>
            <person name="Da Silva C."/>
            <person name="Montanini B."/>
            <person name="Hainaut M."/>
            <person name="Levati E."/>
            <person name="Barry K.W."/>
            <person name="Belfiori B."/>
            <person name="Cichocki N."/>
            <person name="Clum A."/>
            <person name="Dockter R.B."/>
            <person name="Fauchery L."/>
            <person name="Guy J."/>
            <person name="Iotti M."/>
            <person name="Le Tacon F."/>
            <person name="Lindquist E.A."/>
            <person name="Lipzen A."/>
            <person name="Malagnac F."/>
            <person name="Mello A."/>
            <person name="Molinier V."/>
            <person name="Miyauchi S."/>
            <person name="Poulain J."/>
            <person name="Riccioni C."/>
            <person name="Rubini A."/>
            <person name="Sitrit Y."/>
            <person name="Splivallo R."/>
            <person name="Traeger S."/>
            <person name="Wang M."/>
            <person name="Zifcakova L."/>
            <person name="Wipf D."/>
            <person name="Zambonelli A."/>
            <person name="Paolocci F."/>
            <person name="Nowrousian M."/>
            <person name="Ottonello S."/>
            <person name="Baldrian P."/>
            <person name="Spatafora J.W."/>
            <person name="Henrissat B."/>
            <person name="Nagy L.G."/>
            <person name="Aury J.M."/>
            <person name="Wincker P."/>
            <person name="Grigoriev I.V."/>
            <person name="Bonfante P."/>
            <person name="Martin F.M."/>
        </authorList>
    </citation>
    <scope>NUCLEOTIDE SEQUENCE [LARGE SCALE GENOMIC DNA]</scope>
    <source>
        <strain evidence="2 3">RN42</strain>
    </source>
</reference>
<accession>A0A3N4HU26</accession>
<evidence type="ECO:0000256" key="1">
    <source>
        <dbReference type="SAM" id="MobiDB-lite"/>
    </source>
</evidence>
<evidence type="ECO:0000313" key="2">
    <source>
        <dbReference type="EMBL" id="RPA75310.1"/>
    </source>
</evidence>